<dbReference type="PANTHER" id="PTHR23531:SF1">
    <property type="entry name" value="QUINOLENE RESISTANCE PROTEIN NORA"/>
    <property type="match status" value="1"/>
</dbReference>
<name>A0ABU0F5L5_9PSEU</name>
<dbReference type="InterPro" id="IPR036259">
    <property type="entry name" value="MFS_trans_sf"/>
</dbReference>
<dbReference type="InterPro" id="IPR011701">
    <property type="entry name" value="MFS"/>
</dbReference>
<evidence type="ECO:0000259" key="7">
    <source>
        <dbReference type="PROSITE" id="PS50850"/>
    </source>
</evidence>
<feature type="transmembrane region" description="Helical" evidence="6">
    <location>
        <begin position="228"/>
        <end position="249"/>
    </location>
</feature>
<dbReference type="Proteomes" id="UP001229651">
    <property type="component" value="Unassembled WGS sequence"/>
</dbReference>
<evidence type="ECO:0000256" key="3">
    <source>
        <dbReference type="ARBA" id="ARBA00022989"/>
    </source>
</evidence>
<feature type="transmembrane region" description="Helical" evidence="6">
    <location>
        <begin position="84"/>
        <end position="107"/>
    </location>
</feature>
<gene>
    <name evidence="8" type="ORF">FB470_006792</name>
</gene>
<reference evidence="8 9" key="1">
    <citation type="submission" date="2023-07" db="EMBL/GenBank/DDBJ databases">
        <title>Sequencing the genomes of 1000 actinobacteria strains.</title>
        <authorList>
            <person name="Klenk H.-P."/>
        </authorList>
    </citation>
    <scope>NUCLEOTIDE SEQUENCE [LARGE SCALE GENOMIC DNA]</scope>
    <source>
        <strain evidence="8 9">DSM 45805</strain>
    </source>
</reference>
<sequence>MSGVRETQPSRRAVTPALLSLMLIILLYMSSFGMVLAILPVHVTRELGGGGVETGVVYGLFAVTALLTRPFVGWWADRSGARRVVVLGAAAAALATGVVPLGGGLVVLMALRLLYGFAHAAVYVPTMANVGAVAPPGRVGAAVSYFTLAHYTGLAVGPGIGSAVIGAAGTDVAWLCAAAVAGAGGLVALAVPQLRRPADRARPEPALAEVPDGLAPPRRRRPWHPAGLRPGVLMGLLLGGHTALAAFAAARAHEIGLADVTLPFAIYGVGSVVVRLVGARYVDRLGRARGPLLSGLLVLAAMVLIAVVPASWALNTGAGLLAAGMMLQGTTLTPLVFQRAPERERSAAVGTYSAFSDLSASLGGLLLGLAVGSYGSASGAFLASGAAAVVAIALVPWATGVPVRRVWSAAPVSSR</sequence>
<accession>A0ABU0F5L5</accession>
<keyword evidence="9" id="KW-1185">Reference proteome</keyword>
<evidence type="ECO:0000256" key="2">
    <source>
        <dbReference type="ARBA" id="ARBA00022692"/>
    </source>
</evidence>
<dbReference type="PANTHER" id="PTHR23531">
    <property type="entry name" value="QUINOLENE RESISTANCE PROTEIN NORA"/>
    <property type="match status" value="1"/>
</dbReference>
<feature type="transmembrane region" description="Helical" evidence="6">
    <location>
        <begin position="349"/>
        <end position="371"/>
    </location>
</feature>
<keyword evidence="2 6" id="KW-0812">Transmembrane</keyword>
<evidence type="ECO:0000313" key="8">
    <source>
        <dbReference type="EMBL" id="MDQ0382798.1"/>
    </source>
</evidence>
<feature type="region of interest" description="Disordered" evidence="5">
    <location>
        <begin position="200"/>
        <end position="223"/>
    </location>
</feature>
<feature type="transmembrane region" description="Helical" evidence="6">
    <location>
        <begin position="21"/>
        <end position="43"/>
    </location>
</feature>
<evidence type="ECO:0000256" key="5">
    <source>
        <dbReference type="SAM" id="MobiDB-lite"/>
    </source>
</evidence>
<dbReference type="RefSeq" id="WP_306998288.1">
    <property type="nucleotide sequence ID" value="NZ_JAUSUT010000001.1"/>
</dbReference>
<feature type="transmembrane region" description="Helical" evidence="6">
    <location>
        <begin position="290"/>
        <end position="312"/>
    </location>
</feature>
<evidence type="ECO:0000256" key="4">
    <source>
        <dbReference type="ARBA" id="ARBA00023136"/>
    </source>
</evidence>
<dbReference type="Gene3D" id="1.20.1250.20">
    <property type="entry name" value="MFS general substrate transporter like domains"/>
    <property type="match status" value="1"/>
</dbReference>
<evidence type="ECO:0000256" key="1">
    <source>
        <dbReference type="ARBA" id="ARBA00004651"/>
    </source>
</evidence>
<evidence type="ECO:0000313" key="9">
    <source>
        <dbReference type="Proteomes" id="UP001229651"/>
    </source>
</evidence>
<feature type="transmembrane region" description="Helical" evidence="6">
    <location>
        <begin position="55"/>
        <end position="72"/>
    </location>
</feature>
<proteinExistence type="predicted"/>
<dbReference type="InterPro" id="IPR052714">
    <property type="entry name" value="MFS_Exporter"/>
</dbReference>
<keyword evidence="3 6" id="KW-1133">Transmembrane helix</keyword>
<feature type="transmembrane region" description="Helical" evidence="6">
    <location>
        <begin position="318"/>
        <end position="337"/>
    </location>
</feature>
<feature type="transmembrane region" description="Helical" evidence="6">
    <location>
        <begin position="145"/>
        <end position="166"/>
    </location>
</feature>
<keyword evidence="4 6" id="KW-0472">Membrane</keyword>
<feature type="transmembrane region" description="Helical" evidence="6">
    <location>
        <begin position="172"/>
        <end position="192"/>
    </location>
</feature>
<comment type="caution">
    <text evidence="8">The sequence shown here is derived from an EMBL/GenBank/DDBJ whole genome shotgun (WGS) entry which is preliminary data.</text>
</comment>
<feature type="transmembrane region" description="Helical" evidence="6">
    <location>
        <begin position="377"/>
        <end position="398"/>
    </location>
</feature>
<evidence type="ECO:0000256" key="6">
    <source>
        <dbReference type="SAM" id="Phobius"/>
    </source>
</evidence>
<dbReference type="SUPFAM" id="SSF103473">
    <property type="entry name" value="MFS general substrate transporter"/>
    <property type="match status" value="1"/>
</dbReference>
<dbReference type="Pfam" id="PF07690">
    <property type="entry name" value="MFS_1"/>
    <property type="match status" value="2"/>
</dbReference>
<dbReference type="InterPro" id="IPR020846">
    <property type="entry name" value="MFS_dom"/>
</dbReference>
<protein>
    <submittedName>
        <fullName evidence="8">MFS family permease</fullName>
    </submittedName>
</protein>
<comment type="subcellular location">
    <subcellularLocation>
        <location evidence="1">Cell membrane</location>
        <topology evidence="1">Multi-pass membrane protein</topology>
    </subcellularLocation>
</comment>
<dbReference type="PROSITE" id="PS50850">
    <property type="entry name" value="MFS"/>
    <property type="match status" value="1"/>
</dbReference>
<feature type="domain" description="Major facilitator superfamily (MFS) profile" evidence="7">
    <location>
        <begin position="17"/>
        <end position="403"/>
    </location>
</feature>
<dbReference type="EMBL" id="JAUSUT010000001">
    <property type="protein sequence ID" value="MDQ0382798.1"/>
    <property type="molecule type" value="Genomic_DNA"/>
</dbReference>
<feature type="transmembrane region" description="Helical" evidence="6">
    <location>
        <begin position="113"/>
        <end position="133"/>
    </location>
</feature>
<feature type="transmembrane region" description="Helical" evidence="6">
    <location>
        <begin position="255"/>
        <end position="278"/>
    </location>
</feature>
<organism evidence="8 9">
    <name type="scientific">Amycolatopsis thermophila</name>
    <dbReference type="NCBI Taxonomy" id="206084"/>
    <lineage>
        <taxon>Bacteria</taxon>
        <taxon>Bacillati</taxon>
        <taxon>Actinomycetota</taxon>
        <taxon>Actinomycetes</taxon>
        <taxon>Pseudonocardiales</taxon>
        <taxon>Pseudonocardiaceae</taxon>
        <taxon>Amycolatopsis</taxon>
    </lineage>
</organism>